<accession>A0A143PEE4</accession>
<dbReference type="RefSeq" id="WP_047131465.1">
    <property type="nucleotide sequence ID" value="NZ_CP015114.1"/>
</dbReference>
<dbReference type="GeneID" id="93725893"/>
<reference evidence="3 4" key="1">
    <citation type="submission" date="2018-11" db="EMBL/GenBank/DDBJ databases">
        <title>Genomic profiling of Staphylococcus species from a Poultry farm system in KwaZulu-Natal, South Africa.</title>
        <authorList>
            <person name="Amoako D.G."/>
            <person name="Somboro A.M."/>
            <person name="Abia A.L.K."/>
            <person name="Bester L.A."/>
            <person name="Essack S.Y."/>
        </authorList>
    </citation>
    <scope>NUCLEOTIDE SEQUENCE [LARGE SCALE GENOMIC DNA]</scope>
    <source>
        <strain evidence="3 4">SA11</strain>
    </source>
</reference>
<keyword evidence="1" id="KW-0812">Transmembrane</keyword>
<gene>
    <name evidence="3" type="ORF">EIG99_12195</name>
    <name evidence="2" type="ORF">I6J05_07420</name>
</gene>
<feature type="transmembrane region" description="Helical" evidence="1">
    <location>
        <begin position="6"/>
        <end position="24"/>
    </location>
</feature>
<evidence type="ECO:0000313" key="3">
    <source>
        <dbReference type="EMBL" id="RZI00203.1"/>
    </source>
</evidence>
<evidence type="ECO:0000256" key="1">
    <source>
        <dbReference type="SAM" id="Phobius"/>
    </source>
</evidence>
<dbReference type="OrthoDB" id="2413357at2"/>
<sequence length="60" mass="6731">MIILFFLAGPIIIAIGNLVLGPIFNKKIPMNVRFRAFMVGSTIYLITAYICYILILKGKL</sequence>
<keyword evidence="1" id="KW-1133">Transmembrane helix</keyword>
<proteinExistence type="predicted"/>
<feature type="transmembrane region" description="Helical" evidence="1">
    <location>
        <begin position="36"/>
        <end position="55"/>
    </location>
</feature>
<reference evidence="2 5" key="2">
    <citation type="submission" date="2021-01" db="EMBL/GenBank/DDBJ databases">
        <title>FDA dAtabase for Regulatory Grade micrObial Sequences (FDA-ARGOS): Supporting development and validation of Infectious Disease Dx tests.</title>
        <authorList>
            <person name="Sproer C."/>
            <person name="Gronow S."/>
            <person name="Severitt S."/>
            <person name="Schroder I."/>
            <person name="Tallon L."/>
            <person name="Sadzewicz L."/>
            <person name="Zhao X."/>
            <person name="Boylan J."/>
            <person name="Ott S."/>
            <person name="Bowen H."/>
            <person name="Vavikolanu K."/>
            <person name="Mehta A."/>
            <person name="Aluvathingal J."/>
            <person name="Nadendla S."/>
            <person name="Lowell S."/>
            <person name="Myers T."/>
            <person name="Yan Y."/>
            <person name="Sichtig H."/>
        </authorList>
    </citation>
    <scope>NUCLEOTIDE SEQUENCE [LARGE SCALE GENOMIC DNA]</scope>
    <source>
        <strain evidence="2 5">FDAARGOS_1148</strain>
    </source>
</reference>
<keyword evidence="5" id="KW-1185">Reference proteome</keyword>
<dbReference type="KEGG" id="scv:A4G25_11055"/>
<organism evidence="3 4">
    <name type="scientific">Staphylococcus condimenti</name>
    <dbReference type="NCBI Taxonomy" id="70255"/>
    <lineage>
        <taxon>Bacteria</taxon>
        <taxon>Bacillati</taxon>
        <taxon>Bacillota</taxon>
        <taxon>Bacilli</taxon>
        <taxon>Bacillales</taxon>
        <taxon>Staphylococcaceae</taxon>
        <taxon>Staphylococcus</taxon>
    </lineage>
</organism>
<dbReference type="Proteomes" id="UP000595942">
    <property type="component" value="Chromosome"/>
</dbReference>
<evidence type="ECO:0000313" key="2">
    <source>
        <dbReference type="EMBL" id="QQS81754.1"/>
    </source>
</evidence>
<keyword evidence="1" id="KW-0472">Membrane</keyword>
<dbReference type="Proteomes" id="UP000293854">
    <property type="component" value="Unassembled WGS sequence"/>
</dbReference>
<dbReference type="EMBL" id="RQTE01000322">
    <property type="protein sequence ID" value="RZI00203.1"/>
    <property type="molecule type" value="Genomic_DNA"/>
</dbReference>
<name>A0A143PEE4_9STAP</name>
<dbReference type="EMBL" id="CP068073">
    <property type="protein sequence ID" value="QQS81754.1"/>
    <property type="molecule type" value="Genomic_DNA"/>
</dbReference>
<evidence type="ECO:0000313" key="5">
    <source>
        <dbReference type="Proteomes" id="UP000595942"/>
    </source>
</evidence>
<evidence type="ECO:0000313" key="4">
    <source>
        <dbReference type="Proteomes" id="UP000293854"/>
    </source>
</evidence>
<protein>
    <submittedName>
        <fullName evidence="3">Uncharacterized protein</fullName>
    </submittedName>
</protein>
<dbReference type="AlphaFoldDB" id="A0A143PEE4"/>